<name>A0A177LX37_METMH</name>
<dbReference type="PANTHER" id="PTHR32305">
    <property type="match status" value="1"/>
</dbReference>
<feature type="domain" description="Teneurin-like YD-shell" evidence="4">
    <location>
        <begin position="208"/>
        <end position="641"/>
    </location>
</feature>
<accession>A0A177LX37</accession>
<proteinExistence type="predicted"/>
<evidence type="ECO:0000313" key="6">
    <source>
        <dbReference type="Proteomes" id="UP000077763"/>
    </source>
</evidence>
<dbReference type="AlphaFoldDB" id="A0A177LX37"/>
<dbReference type="InterPro" id="IPR031325">
    <property type="entry name" value="RHS_repeat"/>
</dbReference>
<dbReference type="InterPro" id="IPR050708">
    <property type="entry name" value="T6SS_VgrG/RHS"/>
</dbReference>
<keyword evidence="2" id="KW-0732">Signal</keyword>
<dbReference type="PANTHER" id="PTHR32305:SF15">
    <property type="entry name" value="PROTEIN RHSA-RELATED"/>
    <property type="match status" value="1"/>
</dbReference>
<feature type="chain" id="PRO_5008067401" description="YD repeat protein" evidence="2">
    <location>
        <begin position="19"/>
        <end position="759"/>
    </location>
</feature>
<dbReference type="InterPro" id="IPR006530">
    <property type="entry name" value="YD"/>
</dbReference>
<evidence type="ECO:0000259" key="3">
    <source>
        <dbReference type="Pfam" id="PF20148"/>
    </source>
</evidence>
<dbReference type="Gene3D" id="2.180.10.10">
    <property type="entry name" value="RHS repeat-associated core"/>
    <property type="match status" value="3"/>
</dbReference>
<comment type="caution">
    <text evidence="5">The sequence shown here is derived from an EMBL/GenBank/DDBJ whole genome shotgun (WGS) entry which is preliminary data.</text>
</comment>
<protein>
    <recommendedName>
        <fullName evidence="7">YD repeat protein</fullName>
    </recommendedName>
</protein>
<dbReference type="RefSeq" id="WP_064038503.1">
    <property type="nucleotide sequence ID" value="NZ_LUUH01000094.1"/>
</dbReference>
<organism evidence="5 6">
    <name type="scientific">Methylomonas methanica</name>
    <dbReference type="NCBI Taxonomy" id="421"/>
    <lineage>
        <taxon>Bacteria</taxon>
        <taxon>Pseudomonadati</taxon>
        <taxon>Pseudomonadota</taxon>
        <taxon>Gammaproteobacteria</taxon>
        <taxon>Methylococcales</taxon>
        <taxon>Methylococcaceae</taxon>
        <taxon>Methylomonas</taxon>
    </lineage>
</organism>
<reference evidence="5 6" key="1">
    <citation type="submission" date="2016-03" db="EMBL/GenBank/DDBJ databases">
        <authorList>
            <person name="Ploux O."/>
        </authorList>
    </citation>
    <scope>NUCLEOTIDE SEQUENCE [LARGE SCALE GENOMIC DNA]</scope>
    <source>
        <strain evidence="5 6">R-45371</strain>
    </source>
</reference>
<evidence type="ECO:0000256" key="1">
    <source>
        <dbReference type="ARBA" id="ARBA00022737"/>
    </source>
</evidence>
<dbReference type="EMBL" id="LUUH01000094">
    <property type="protein sequence ID" value="OAH97910.1"/>
    <property type="molecule type" value="Genomic_DNA"/>
</dbReference>
<dbReference type="InterPro" id="IPR045351">
    <property type="entry name" value="DUF6531"/>
</dbReference>
<feature type="domain" description="DUF6531" evidence="3">
    <location>
        <begin position="122"/>
        <end position="192"/>
    </location>
</feature>
<dbReference type="Pfam" id="PF20148">
    <property type="entry name" value="DUF6531"/>
    <property type="match status" value="1"/>
</dbReference>
<feature type="signal peptide" evidence="2">
    <location>
        <begin position="1"/>
        <end position="18"/>
    </location>
</feature>
<evidence type="ECO:0000256" key="2">
    <source>
        <dbReference type="SAM" id="SignalP"/>
    </source>
</evidence>
<gene>
    <name evidence="5" type="ORF">A1353_22385</name>
</gene>
<dbReference type="NCBIfam" id="TIGR01643">
    <property type="entry name" value="YD_repeat_2x"/>
    <property type="match status" value="6"/>
</dbReference>
<evidence type="ECO:0000313" key="5">
    <source>
        <dbReference type="EMBL" id="OAH97910.1"/>
    </source>
</evidence>
<sequence length="759" mass="83575">MNVFYVFTALLIPFCAQSSQFFESYAAAKSACDNQIVEWYSGQKYNGYGALYADCNNAYIGSQPYWAARINTQVFLFGVAYKYYYGSVPSGFAWDTLTDTFKLFSVYSLPPKTLGPPCDKVGNPCDASTGNKYQAETDFENDAVGLGFTRHYNSGAFSVNGPLGFGWSHQLAPSLEILTGKIFIHQADGRAEWFTSSNGLWQGDADSRLRLAQDSNGYTLTDQQGNNERYNADGRILSRTELNSRTTSYSYDSNQRLAAVTGPFGHSLQLAYDTANRISSVTYPDGLYSQYQYDSQGNLSKVIYQDGSFRQYHYENTNYPHALTGITDENGNRFATWAYDNQGRANLSKHAGGAEQVTLSYNSDSSTDVTDSLNTSRHYTFQNILNTLKLTGISQPAGNASAAAVRSQSYDANGNIASRTDFNGNLSCYAYDLSRNLETTRVEGLASGSNCPANLSTYTLAANSTARKISTLWHANYRLPIQIDQAGQRLNFNYDAAGNLLTKTSTDTASQQSRSWTYTYNNLGQVLTADGPRTDVSDVTTYTYYADSTASHKPGDLWKMTNALGHVTTFNSYDANGRPLSIADPNGLVISLSYDARGRLTQKTVDGNSTQYTYDAVGNLTKVTLPTGVFINYSYDAAHRLTDITDALGGELHYTLDAMGNRTKEDILDSSGAVVKTRSRVYDALNRLAQDIGAYNQASQYQYDANGNLTKLTDANGHATLSQYDSLNRLIRNSDALNGQTDYFYDAHDQLTQVTDPRG</sequence>
<dbReference type="Proteomes" id="UP000077763">
    <property type="component" value="Unassembled WGS sequence"/>
</dbReference>
<dbReference type="Pfam" id="PF25023">
    <property type="entry name" value="TEN_YD-shell"/>
    <property type="match status" value="1"/>
</dbReference>
<dbReference type="InterPro" id="IPR056823">
    <property type="entry name" value="TEN-like_YD-shell"/>
</dbReference>
<evidence type="ECO:0000259" key="4">
    <source>
        <dbReference type="Pfam" id="PF25023"/>
    </source>
</evidence>
<evidence type="ECO:0008006" key="7">
    <source>
        <dbReference type="Google" id="ProtNLM"/>
    </source>
</evidence>
<keyword evidence="1" id="KW-0677">Repeat</keyword>
<dbReference type="Pfam" id="PF05593">
    <property type="entry name" value="RHS_repeat"/>
    <property type="match status" value="2"/>
</dbReference>